<organism evidence="1 2">
    <name type="scientific">Caballeronia fortuita</name>
    <dbReference type="NCBI Taxonomy" id="1777138"/>
    <lineage>
        <taxon>Bacteria</taxon>
        <taxon>Pseudomonadati</taxon>
        <taxon>Pseudomonadota</taxon>
        <taxon>Betaproteobacteria</taxon>
        <taxon>Burkholderiales</taxon>
        <taxon>Burkholderiaceae</taxon>
        <taxon>Caballeronia</taxon>
    </lineage>
</organism>
<comment type="caution">
    <text evidence="1">The sequence shown here is derived from an EMBL/GenBank/DDBJ whole genome shotgun (WGS) entry which is preliminary data.</text>
</comment>
<dbReference type="STRING" id="1777138.AWB77_04610"/>
<proteinExistence type="predicted"/>
<dbReference type="RefSeq" id="WP_061136707.1">
    <property type="nucleotide sequence ID" value="NZ_FCNX02000012.1"/>
</dbReference>
<protein>
    <submittedName>
        <fullName evidence="1">Uncharacterized protein</fullName>
    </submittedName>
</protein>
<dbReference type="OrthoDB" id="502334at2"/>
<accession>A0A158CVR9</accession>
<evidence type="ECO:0000313" key="1">
    <source>
        <dbReference type="EMBL" id="SAK86473.1"/>
    </source>
</evidence>
<dbReference type="EMBL" id="FCNX02000012">
    <property type="protein sequence ID" value="SAK86473.1"/>
    <property type="molecule type" value="Genomic_DNA"/>
</dbReference>
<reference evidence="1" key="1">
    <citation type="submission" date="2016-01" db="EMBL/GenBank/DDBJ databases">
        <authorList>
            <person name="Peeters C."/>
        </authorList>
    </citation>
    <scope>NUCLEOTIDE SEQUENCE</scope>
    <source>
        <strain evidence="1">LMG 29320</strain>
    </source>
</reference>
<keyword evidence="2" id="KW-1185">Reference proteome</keyword>
<name>A0A158CVR9_9BURK</name>
<gene>
    <name evidence="1" type="ORF">AWB77_04610</name>
</gene>
<sequence>MAIDNITVMLPVKCSAILSEHILPYVCSFLLAGGMYDACPFQRLVAAFHAACGSLEMDSAKLTVTLD</sequence>
<dbReference type="Proteomes" id="UP000054903">
    <property type="component" value="Unassembled WGS sequence"/>
</dbReference>
<evidence type="ECO:0000313" key="2">
    <source>
        <dbReference type="Proteomes" id="UP000054903"/>
    </source>
</evidence>
<dbReference type="AlphaFoldDB" id="A0A158CVR9"/>